<dbReference type="SUPFAM" id="SSF109998">
    <property type="entry name" value="Triger factor/SurA peptide-binding domain-like"/>
    <property type="match status" value="1"/>
</dbReference>
<keyword evidence="11 14" id="KW-0413">Isomerase</keyword>
<dbReference type="Proteomes" id="UP001595907">
    <property type="component" value="Unassembled WGS sequence"/>
</dbReference>
<keyword evidence="6 12" id="KW-0472">Membrane</keyword>
<dbReference type="PANTHER" id="PTHR47529:SF1">
    <property type="entry name" value="PERIPLASMIC CHAPERONE PPID"/>
    <property type="match status" value="1"/>
</dbReference>
<dbReference type="InterPro" id="IPR046357">
    <property type="entry name" value="PPIase_dom_sf"/>
</dbReference>
<keyword evidence="3" id="KW-0997">Cell inner membrane</keyword>
<evidence type="ECO:0000256" key="10">
    <source>
        <dbReference type="ARBA" id="ARBA00042775"/>
    </source>
</evidence>
<gene>
    <name evidence="14" type="ORF">ACFOWM_08875</name>
</gene>
<accession>A0ABV8QTJ9</accession>
<sequence>MQIIQSIREKGAAIIIIVIALSLIGFILMDAKSGSSASLFGGSAGTTVGKVNGTSIDLNEFNKRVTQEENKQAGQTGQQPTGAASLRIRDNVWNQMIAENVFYNVTEKLGITLTPKELSSILMSNDPSNPFMQERSLIDPATGKLDLAKVADAINNIKKLKGADREAIDAQILEPLKLSTAAAKYGGLISAAAYYPTWMQEKDQQESVTFSNISYVGVNYAEISDSTVKVSDDDINKYVASHKDLFKQEAGRTISYIAFSQLPSATDSAKARDMVAGLRDAFAADTNASAFVARNTSTIDFKDDYAPLSKIPSQAKDTIVKQAVGTVYGPYIEGNNYALAKILATKQLPDSVKARHILVAVNDLQTQQPIRTDSAAKALADSILTAIKGGADFGALATKYSADKGSVEKGGDLGTFGYGAMVPEFNEFSFTKTAGAKDVVKTQFGYHVIDILNQKDFKTAYKIAYMAKQIVPSDETINGASLAATKASQQKDGKALAEYAAKNGLQIIELPTTIKENDFSVANMQEARSLVRWVFDAKPGAVSDPIGIGDQFIVATVNKIYKEGVQDAATARPGAEAIVRNLKKADIITAKLGATPTLESAAAAYNKQILTAGADSTLTMSGRIINGIGPEPKVIGAAFNKDNQTKASTPIIGATGVYLVKVNSIQQKAAPSPEEKSAQTTARMAAIRQQSNNWFEGLRKQATIKDNRSKFF</sequence>
<dbReference type="InterPro" id="IPR000297">
    <property type="entry name" value="PPIase_PpiC"/>
</dbReference>
<keyword evidence="15" id="KW-1185">Reference proteome</keyword>
<evidence type="ECO:0000313" key="14">
    <source>
        <dbReference type="EMBL" id="MFC4262988.1"/>
    </source>
</evidence>
<organism evidence="14 15">
    <name type="scientific">Ferruginibacter yonginensis</name>
    <dbReference type="NCBI Taxonomy" id="1310416"/>
    <lineage>
        <taxon>Bacteria</taxon>
        <taxon>Pseudomonadati</taxon>
        <taxon>Bacteroidota</taxon>
        <taxon>Chitinophagia</taxon>
        <taxon>Chitinophagales</taxon>
        <taxon>Chitinophagaceae</taxon>
        <taxon>Ferruginibacter</taxon>
    </lineage>
</organism>
<evidence type="ECO:0000256" key="3">
    <source>
        <dbReference type="ARBA" id="ARBA00022519"/>
    </source>
</evidence>
<keyword evidence="5 12" id="KW-1133">Transmembrane helix</keyword>
<evidence type="ECO:0000256" key="12">
    <source>
        <dbReference type="SAM" id="Phobius"/>
    </source>
</evidence>
<dbReference type="EMBL" id="JBHSCZ010000002">
    <property type="protein sequence ID" value="MFC4262988.1"/>
    <property type="molecule type" value="Genomic_DNA"/>
</dbReference>
<dbReference type="InterPro" id="IPR052029">
    <property type="entry name" value="PpiD_chaperone"/>
</dbReference>
<comment type="caution">
    <text evidence="14">The sequence shown here is derived from an EMBL/GenBank/DDBJ whole genome shotgun (WGS) entry which is preliminary data.</text>
</comment>
<evidence type="ECO:0000256" key="8">
    <source>
        <dbReference type="ARBA" id="ARBA00038408"/>
    </source>
</evidence>
<dbReference type="Gene3D" id="3.10.50.40">
    <property type="match status" value="1"/>
</dbReference>
<evidence type="ECO:0000256" key="6">
    <source>
        <dbReference type="ARBA" id="ARBA00023136"/>
    </source>
</evidence>
<dbReference type="InterPro" id="IPR023058">
    <property type="entry name" value="PPIase_PpiC_CS"/>
</dbReference>
<evidence type="ECO:0000256" key="11">
    <source>
        <dbReference type="PROSITE-ProRule" id="PRU00278"/>
    </source>
</evidence>
<evidence type="ECO:0000256" key="7">
    <source>
        <dbReference type="ARBA" id="ARBA00023186"/>
    </source>
</evidence>
<dbReference type="RefSeq" id="WP_379708987.1">
    <property type="nucleotide sequence ID" value="NZ_JBHSCZ010000002.1"/>
</dbReference>
<dbReference type="GO" id="GO:0003755">
    <property type="term" value="F:peptidyl-prolyl cis-trans isomerase activity"/>
    <property type="evidence" value="ECO:0007669"/>
    <property type="project" value="UniProtKB-EC"/>
</dbReference>
<evidence type="ECO:0000256" key="4">
    <source>
        <dbReference type="ARBA" id="ARBA00022692"/>
    </source>
</evidence>
<evidence type="ECO:0000256" key="9">
    <source>
        <dbReference type="ARBA" id="ARBA00040743"/>
    </source>
</evidence>
<dbReference type="SUPFAM" id="SSF54534">
    <property type="entry name" value="FKBP-like"/>
    <property type="match status" value="1"/>
</dbReference>
<comment type="similarity">
    <text evidence="8">Belongs to the PpiD chaperone family.</text>
</comment>
<protein>
    <recommendedName>
        <fullName evidence="9">Periplasmic chaperone PpiD</fullName>
    </recommendedName>
    <alternativeName>
        <fullName evidence="10">Periplasmic folding chaperone</fullName>
    </alternativeName>
</protein>
<keyword evidence="4 12" id="KW-0812">Transmembrane</keyword>
<dbReference type="PROSITE" id="PS50198">
    <property type="entry name" value="PPIC_PPIASE_2"/>
    <property type="match status" value="1"/>
</dbReference>
<proteinExistence type="inferred from homology"/>
<keyword evidence="11" id="KW-0697">Rotamase</keyword>
<reference evidence="15" key="1">
    <citation type="journal article" date="2019" name="Int. J. Syst. Evol. Microbiol.">
        <title>The Global Catalogue of Microorganisms (GCM) 10K type strain sequencing project: providing services to taxonomists for standard genome sequencing and annotation.</title>
        <authorList>
            <consortium name="The Broad Institute Genomics Platform"/>
            <consortium name="The Broad Institute Genome Sequencing Center for Infectious Disease"/>
            <person name="Wu L."/>
            <person name="Ma J."/>
        </authorList>
    </citation>
    <scope>NUCLEOTIDE SEQUENCE [LARGE SCALE GENOMIC DNA]</scope>
    <source>
        <strain evidence="15">CECT 8289</strain>
    </source>
</reference>
<dbReference type="PROSITE" id="PS01096">
    <property type="entry name" value="PPIC_PPIASE_1"/>
    <property type="match status" value="1"/>
</dbReference>
<dbReference type="Pfam" id="PF13616">
    <property type="entry name" value="Rotamase_3"/>
    <property type="match status" value="1"/>
</dbReference>
<keyword evidence="2" id="KW-1003">Cell membrane</keyword>
<dbReference type="InterPro" id="IPR027304">
    <property type="entry name" value="Trigger_fact/SurA_dom_sf"/>
</dbReference>
<evidence type="ECO:0000256" key="2">
    <source>
        <dbReference type="ARBA" id="ARBA00022475"/>
    </source>
</evidence>
<evidence type="ECO:0000256" key="5">
    <source>
        <dbReference type="ARBA" id="ARBA00022989"/>
    </source>
</evidence>
<dbReference type="PANTHER" id="PTHR47529">
    <property type="entry name" value="PEPTIDYL-PROLYL CIS-TRANS ISOMERASE D"/>
    <property type="match status" value="1"/>
</dbReference>
<evidence type="ECO:0000259" key="13">
    <source>
        <dbReference type="PROSITE" id="PS50198"/>
    </source>
</evidence>
<evidence type="ECO:0000313" key="15">
    <source>
        <dbReference type="Proteomes" id="UP001595907"/>
    </source>
</evidence>
<keyword evidence="7" id="KW-0143">Chaperone</keyword>
<dbReference type="Pfam" id="PF13623">
    <property type="entry name" value="SurA_N_2"/>
    <property type="match status" value="1"/>
</dbReference>
<name>A0ABV8QTJ9_9BACT</name>
<evidence type="ECO:0000256" key="1">
    <source>
        <dbReference type="ARBA" id="ARBA00004382"/>
    </source>
</evidence>
<comment type="subcellular location">
    <subcellularLocation>
        <location evidence="1">Cell inner membrane</location>
        <topology evidence="1">Single-pass type II membrane protein</topology>
        <orientation evidence="1">Periplasmic side</orientation>
    </subcellularLocation>
</comment>
<feature type="transmembrane region" description="Helical" evidence="12">
    <location>
        <begin position="12"/>
        <end position="29"/>
    </location>
</feature>
<feature type="domain" description="PpiC" evidence="13">
    <location>
        <begin position="349"/>
        <end position="453"/>
    </location>
</feature>